<dbReference type="GO" id="GO:0033897">
    <property type="term" value="F:ribonuclease T2 activity"/>
    <property type="evidence" value="ECO:0007669"/>
    <property type="project" value="InterPro"/>
</dbReference>
<gene>
    <name evidence="3" type="ORF">O6P43_008906</name>
</gene>
<sequence>MNGKNTEHALPVNLVRQNGSKGQSHLPGKTMCSPCWRMPVGIQPNGTSYNTSKILKAIQDATSKTADIVCNKDKDGNMYLFEVRLCFN</sequence>
<dbReference type="EMBL" id="JARAOO010000004">
    <property type="protein sequence ID" value="KAJ7970777.1"/>
    <property type="molecule type" value="Genomic_DNA"/>
</dbReference>
<name>A0AAD7M6L0_QUISA</name>
<comment type="caution">
    <text evidence="3">The sequence shown here is derived from an EMBL/GenBank/DDBJ whole genome shotgun (WGS) entry which is preliminary data.</text>
</comment>
<keyword evidence="4" id="KW-1185">Reference proteome</keyword>
<dbReference type="AlphaFoldDB" id="A0AAD7M6L0"/>
<dbReference type="Gene3D" id="3.90.730.10">
    <property type="entry name" value="Ribonuclease T2-like"/>
    <property type="match status" value="1"/>
</dbReference>
<dbReference type="SUPFAM" id="SSF55895">
    <property type="entry name" value="Ribonuclease Rh-like"/>
    <property type="match status" value="1"/>
</dbReference>
<evidence type="ECO:0000256" key="2">
    <source>
        <dbReference type="RuleBase" id="RU004328"/>
    </source>
</evidence>
<evidence type="ECO:0000313" key="4">
    <source>
        <dbReference type="Proteomes" id="UP001163823"/>
    </source>
</evidence>
<evidence type="ECO:0000256" key="1">
    <source>
        <dbReference type="ARBA" id="ARBA00007469"/>
    </source>
</evidence>
<organism evidence="3 4">
    <name type="scientific">Quillaja saponaria</name>
    <name type="common">Soap bark tree</name>
    <dbReference type="NCBI Taxonomy" id="32244"/>
    <lineage>
        <taxon>Eukaryota</taxon>
        <taxon>Viridiplantae</taxon>
        <taxon>Streptophyta</taxon>
        <taxon>Embryophyta</taxon>
        <taxon>Tracheophyta</taxon>
        <taxon>Spermatophyta</taxon>
        <taxon>Magnoliopsida</taxon>
        <taxon>eudicotyledons</taxon>
        <taxon>Gunneridae</taxon>
        <taxon>Pentapetalae</taxon>
        <taxon>rosids</taxon>
        <taxon>fabids</taxon>
        <taxon>Fabales</taxon>
        <taxon>Quillajaceae</taxon>
        <taxon>Quillaja</taxon>
    </lineage>
</organism>
<dbReference type="InterPro" id="IPR001568">
    <property type="entry name" value="RNase_T2-like"/>
</dbReference>
<dbReference type="Pfam" id="PF00445">
    <property type="entry name" value="Ribonuclease_T2"/>
    <property type="match status" value="1"/>
</dbReference>
<dbReference type="GO" id="GO:0003723">
    <property type="term" value="F:RNA binding"/>
    <property type="evidence" value="ECO:0007669"/>
    <property type="project" value="InterPro"/>
</dbReference>
<evidence type="ECO:0000313" key="3">
    <source>
        <dbReference type="EMBL" id="KAJ7970777.1"/>
    </source>
</evidence>
<dbReference type="KEGG" id="qsa:O6P43_008906"/>
<proteinExistence type="inferred from homology"/>
<reference evidence="3" key="1">
    <citation type="journal article" date="2023" name="Science">
        <title>Elucidation of the pathway for biosynthesis of saponin adjuvants from the soapbark tree.</title>
        <authorList>
            <person name="Reed J."/>
            <person name="Orme A."/>
            <person name="El-Demerdash A."/>
            <person name="Owen C."/>
            <person name="Martin L.B.B."/>
            <person name="Misra R.C."/>
            <person name="Kikuchi S."/>
            <person name="Rejzek M."/>
            <person name="Martin A.C."/>
            <person name="Harkess A."/>
            <person name="Leebens-Mack J."/>
            <person name="Louveau T."/>
            <person name="Stephenson M.J."/>
            <person name="Osbourn A."/>
        </authorList>
    </citation>
    <scope>NUCLEOTIDE SEQUENCE</scope>
    <source>
        <strain evidence="3">S10</strain>
    </source>
</reference>
<dbReference type="Proteomes" id="UP001163823">
    <property type="component" value="Chromosome 4"/>
</dbReference>
<accession>A0AAD7M6L0</accession>
<protein>
    <submittedName>
        <fullName evidence="3">Ribonuclease 1-like</fullName>
    </submittedName>
</protein>
<dbReference type="InterPro" id="IPR036430">
    <property type="entry name" value="RNase_T2-like_sf"/>
</dbReference>
<comment type="similarity">
    <text evidence="1 2">Belongs to the RNase T2 family.</text>
</comment>